<gene>
    <name evidence="1" type="ORF">MBM_01570</name>
</gene>
<keyword evidence="2" id="KW-1185">Reference proteome</keyword>
<sequence length="171" mass="19086">MDRSNLVTAPELVQIAFEFLNDPAKKAKAPPSNNWLLANTRLQGSTMLHKPGIILNSRRALIMELVPNPARLKEQRLGASADRSNRFNKFSSLGNAPRLAIKTLRSSRKDPNTPKLFRHYSVNEIEYGARPEYGLYSDDSDDGPYSDALKDHQELPLADLDALDNKGNVEA</sequence>
<reference evidence="1 2" key="1">
    <citation type="journal article" date="2012" name="BMC Genomics">
        <title>Sequencing the genome of Marssonina brunnea reveals fungus-poplar co-evolution.</title>
        <authorList>
            <person name="Zhu S."/>
            <person name="Cao Y.-Z."/>
            <person name="Jiang C."/>
            <person name="Tan B.-Y."/>
            <person name="Wang Z."/>
            <person name="Feng S."/>
            <person name="Zhang L."/>
            <person name="Su X.-H."/>
            <person name="Brejova B."/>
            <person name="Vinar T."/>
            <person name="Xu M."/>
            <person name="Wang M.-X."/>
            <person name="Zhang S.-G."/>
            <person name="Huang M.-R."/>
            <person name="Wu R."/>
            <person name="Zhou Y."/>
        </authorList>
    </citation>
    <scope>NUCLEOTIDE SEQUENCE [LARGE SCALE GENOMIC DNA]</scope>
    <source>
        <strain evidence="1 2">MB_m1</strain>
    </source>
</reference>
<dbReference type="Proteomes" id="UP000006753">
    <property type="component" value="Unassembled WGS sequence"/>
</dbReference>
<dbReference type="KEGG" id="mbe:MBM_01570"/>
<dbReference type="EMBL" id="JH921430">
    <property type="protein sequence ID" value="EKD19618.1"/>
    <property type="molecule type" value="Genomic_DNA"/>
</dbReference>
<dbReference type="HOGENOM" id="CLU_133386_0_0_1"/>
<dbReference type="InParanoid" id="K1XFP5"/>
<proteinExistence type="predicted"/>
<dbReference type="AlphaFoldDB" id="K1XFP5"/>
<organism evidence="1 2">
    <name type="scientific">Marssonina brunnea f. sp. multigermtubi (strain MB_m1)</name>
    <name type="common">Marssonina leaf spot fungus</name>
    <dbReference type="NCBI Taxonomy" id="1072389"/>
    <lineage>
        <taxon>Eukaryota</taxon>
        <taxon>Fungi</taxon>
        <taxon>Dikarya</taxon>
        <taxon>Ascomycota</taxon>
        <taxon>Pezizomycotina</taxon>
        <taxon>Leotiomycetes</taxon>
        <taxon>Helotiales</taxon>
        <taxon>Drepanopezizaceae</taxon>
        <taxon>Drepanopeziza</taxon>
    </lineage>
</organism>
<protein>
    <submittedName>
        <fullName evidence="1">Uncharacterized protein</fullName>
    </submittedName>
</protein>
<evidence type="ECO:0000313" key="2">
    <source>
        <dbReference type="Proteomes" id="UP000006753"/>
    </source>
</evidence>
<accession>K1XFP5</accession>
<name>K1XFP5_MARBU</name>
<evidence type="ECO:0000313" key="1">
    <source>
        <dbReference type="EMBL" id="EKD19618.1"/>
    </source>
</evidence>